<evidence type="ECO:0000256" key="11">
    <source>
        <dbReference type="PIRSR" id="PIRSR001434-2"/>
    </source>
</evidence>
<name>A0A2T6BG33_9BACL</name>
<evidence type="ECO:0000256" key="1">
    <source>
        <dbReference type="ARBA" id="ARBA00001933"/>
    </source>
</evidence>
<gene>
    <name evidence="13" type="ORF">C8P63_12345</name>
</gene>
<dbReference type="RefSeq" id="WP_108025423.1">
    <property type="nucleotide sequence ID" value="NZ_QBKR01000023.1"/>
</dbReference>
<dbReference type="GO" id="GO:0047982">
    <property type="term" value="F:homocysteine desulfhydrase activity"/>
    <property type="evidence" value="ECO:0007669"/>
    <property type="project" value="UniProtKB-EC"/>
</dbReference>
<evidence type="ECO:0000256" key="12">
    <source>
        <dbReference type="RuleBase" id="RU362118"/>
    </source>
</evidence>
<keyword evidence="5 11" id="KW-0663">Pyridoxal phosphate</keyword>
<sequence length="404" mass="44237">MEKKVLSFSTRLMHGTSRPCPTTGSLTPPLYQTSTFVFDHMQQGADRFAGEEEGYIYTRLGNPTVSDLEAKMADLEGAEAAIAFGSGMAAVSGVLFHLLKSGDHVICSDGIYGCTYGLLRLLEERFGVEITYVDMTRPEKVEEAIRPRTRVVYLETPVNPTMKLIDLKAVSGIARRAGASVVVDNTFATPYLQRPLECGADYVVHSATKYLGGHGDLIAGVALGKKEEMDAIRISTLKDIGGVLSPFDAWLLMRGIRTLAVRMDRHVENAKKVARWLEDHPQVKEVLYPGLESHPQFEVARRQMDAPGGVISFRVAGGLEGARAFLDSVRLCHLTVSLGEVSTLVQHPASMTHSVIPEEIRERMGITGDLVRISIGLEDPNDILSDLEEALRISRGTVAFNENP</sequence>
<dbReference type="PANTHER" id="PTHR11808">
    <property type="entry name" value="TRANS-SULFURATION ENZYME FAMILY MEMBER"/>
    <property type="match status" value="1"/>
</dbReference>
<dbReference type="InterPro" id="IPR000277">
    <property type="entry name" value="Cys/Met-Metab_PyrdxlP-dep_enz"/>
</dbReference>
<dbReference type="InterPro" id="IPR015421">
    <property type="entry name" value="PyrdxlP-dep_Trfase_major"/>
</dbReference>
<evidence type="ECO:0000256" key="7">
    <source>
        <dbReference type="ARBA" id="ARBA00047175"/>
    </source>
</evidence>
<dbReference type="Proteomes" id="UP000244240">
    <property type="component" value="Unassembled WGS sequence"/>
</dbReference>
<dbReference type="CDD" id="cd00614">
    <property type="entry name" value="CGS_like"/>
    <property type="match status" value="1"/>
</dbReference>
<comment type="catalytic activity">
    <reaction evidence="9">
        <text>L-homocysteine + H2O = 2-oxobutanoate + hydrogen sulfide + NH4(+) + H(+)</text>
        <dbReference type="Rhea" id="RHEA:14501"/>
        <dbReference type="ChEBI" id="CHEBI:15377"/>
        <dbReference type="ChEBI" id="CHEBI:15378"/>
        <dbReference type="ChEBI" id="CHEBI:16763"/>
        <dbReference type="ChEBI" id="CHEBI:28938"/>
        <dbReference type="ChEBI" id="CHEBI:29919"/>
        <dbReference type="ChEBI" id="CHEBI:58199"/>
        <dbReference type="EC" id="4.4.1.2"/>
    </reaction>
    <physiologicalReaction direction="left-to-right" evidence="9">
        <dbReference type="Rhea" id="RHEA:14502"/>
    </physiologicalReaction>
</comment>
<comment type="similarity">
    <text evidence="2">Belongs to the trans-sulfuration enzymes family. L-methionine gamma-lyase subfamily.</text>
</comment>
<reference evidence="13 14" key="1">
    <citation type="submission" date="2018-04" db="EMBL/GenBank/DDBJ databases">
        <title>Genomic Encyclopedia of Archaeal and Bacterial Type Strains, Phase II (KMG-II): from individual species to whole genera.</title>
        <authorList>
            <person name="Goeker M."/>
        </authorList>
    </citation>
    <scope>NUCLEOTIDE SEQUENCE [LARGE SCALE GENOMIC DNA]</scope>
    <source>
        <strain evidence="13 14">DSM 45787</strain>
    </source>
</reference>
<dbReference type="Gene3D" id="3.90.1150.10">
    <property type="entry name" value="Aspartate Aminotransferase, domain 1"/>
    <property type="match status" value="1"/>
</dbReference>
<comment type="caution">
    <text evidence="13">The sequence shown here is derived from an EMBL/GenBank/DDBJ whole genome shotgun (WGS) entry which is preliminary data.</text>
</comment>
<dbReference type="GO" id="GO:0009086">
    <property type="term" value="P:methionine biosynthetic process"/>
    <property type="evidence" value="ECO:0007669"/>
    <property type="project" value="UniProtKB-ARBA"/>
</dbReference>
<dbReference type="PROSITE" id="PS00868">
    <property type="entry name" value="CYS_MET_METAB_PP"/>
    <property type="match status" value="1"/>
</dbReference>
<keyword evidence="6 13" id="KW-0456">Lyase</keyword>
<keyword evidence="14" id="KW-1185">Reference proteome</keyword>
<evidence type="ECO:0000256" key="2">
    <source>
        <dbReference type="ARBA" id="ARBA00008667"/>
    </source>
</evidence>
<dbReference type="AlphaFoldDB" id="A0A2T6BG33"/>
<evidence type="ECO:0000313" key="13">
    <source>
        <dbReference type="EMBL" id="PTX55023.1"/>
    </source>
</evidence>
<dbReference type="GO" id="GO:0018826">
    <property type="term" value="F:methionine gamma-lyase activity"/>
    <property type="evidence" value="ECO:0007669"/>
    <property type="project" value="UniProtKB-EC"/>
</dbReference>
<dbReference type="InterPro" id="IPR006237">
    <property type="entry name" value="L-Met_gamma_lys"/>
</dbReference>
<dbReference type="FunFam" id="3.90.1150.10:FF:000033">
    <property type="entry name" value="Cystathionine gamma-synthase"/>
    <property type="match status" value="1"/>
</dbReference>
<organism evidence="13 14">
    <name type="scientific">Melghirimyces profundicolus</name>
    <dbReference type="NCBI Taxonomy" id="1242148"/>
    <lineage>
        <taxon>Bacteria</taxon>
        <taxon>Bacillati</taxon>
        <taxon>Bacillota</taxon>
        <taxon>Bacilli</taxon>
        <taxon>Bacillales</taxon>
        <taxon>Thermoactinomycetaceae</taxon>
        <taxon>Melghirimyces</taxon>
    </lineage>
</organism>
<accession>A0A2T6BG33</accession>
<dbReference type="SUPFAM" id="SSF53383">
    <property type="entry name" value="PLP-dependent transferases"/>
    <property type="match status" value="1"/>
</dbReference>
<protein>
    <recommendedName>
        <fullName evidence="4">L-methionine gamma-lyase</fullName>
        <ecNumber evidence="3">4.4.1.11</ecNumber>
        <ecNumber evidence="7">4.4.1.2</ecNumber>
    </recommendedName>
    <alternativeName>
        <fullName evidence="8">Homocysteine desulfhydrase</fullName>
    </alternativeName>
</protein>
<dbReference type="Gene3D" id="3.40.640.10">
    <property type="entry name" value="Type I PLP-dependent aspartate aminotransferase-like (Major domain)"/>
    <property type="match status" value="1"/>
</dbReference>
<evidence type="ECO:0000256" key="10">
    <source>
        <dbReference type="ARBA" id="ARBA00052699"/>
    </source>
</evidence>
<evidence type="ECO:0000313" key="14">
    <source>
        <dbReference type="Proteomes" id="UP000244240"/>
    </source>
</evidence>
<dbReference type="GO" id="GO:0019346">
    <property type="term" value="P:transsulfuration"/>
    <property type="evidence" value="ECO:0007669"/>
    <property type="project" value="InterPro"/>
</dbReference>
<evidence type="ECO:0000256" key="6">
    <source>
        <dbReference type="ARBA" id="ARBA00023239"/>
    </source>
</evidence>
<proteinExistence type="inferred from homology"/>
<dbReference type="PANTHER" id="PTHR11808:SF80">
    <property type="entry name" value="CYSTATHIONINE GAMMA-LYASE"/>
    <property type="match status" value="1"/>
</dbReference>
<dbReference type="InterPro" id="IPR015422">
    <property type="entry name" value="PyrdxlP-dep_Trfase_small"/>
</dbReference>
<dbReference type="InterPro" id="IPR054542">
    <property type="entry name" value="Cys_met_metab_PP"/>
</dbReference>
<dbReference type="InterPro" id="IPR015424">
    <property type="entry name" value="PyrdxlP-dep_Trfase"/>
</dbReference>
<dbReference type="OrthoDB" id="9803887at2"/>
<dbReference type="EC" id="4.4.1.2" evidence="7"/>
<dbReference type="EMBL" id="QBKR01000023">
    <property type="protein sequence ID" value="PTX55023.1"/>
    <property type="molecule type" value="Genomic_DNA"/>
</dbReference>
<comment type="catalytic activity">
    <reaction evidence="10">
        <text>L-methionine + H2O = methanethiol + 2-oxobutanoate + NH4(+)</text>
        <dbReference type="Rhea" id="RHEA:23800"/>
        <dbReference type="ChEBI" id="CHEBI:15377"/>
        <dbReference type="ChEBI" id="CHEBI:16007"/>
        <dbReference type="ChEBI" id="CHEBI:16763"/>
        <dbReference type="ChEBI" id="CHEBI:28938"/>
        <dbReference type="ChEBI" id="CHEBI:57844"/>
        <dbReference type="EC" id="4.4.1.11"/>
    </reaction>
    <physiologicalReaction direction="left-to-right" evidence="10">
        <dbReference type="Rhea" id="RHEA:23801"/>
    </physiologicalReaction>
</comment>
<evidence type="ECO:0000256" key="8">
    <source>
        <dbReference type="ARBA" id="ARBA00047199"/>
    </source>
</evidence>
<dbReference type="Pfam" id="PF01053">
    <property type="entry name" value="Cys_Met_Meta_PP"/>
    <property type="match status" value="1"/>
</dbReference>
<evidence type="ECO:0000256" key="3">
    <source>
        <dbReference type="ARBA" id="ARBA00012222"/>
    </source>
</evidence>
<dbReference type="FunFam" id="3.40.640.10:FF:000046">
    <property type="entry name" value="Cystathionine gamma-lyase"/>
    <property type="match status" value="1"/>
</dbReference>
<dbReference type="NCBIfam" id="TIGR01328">
    <property type="entry name" value="met_gam_lyase"/>
    <property type="match status" value="1"/>
</dbReference>
<evidence type="ECO:0000256" key="5">
    <source>
        <dbReference type="ARBA" id="ARBA00022898"/>
    </source>
</evidence>
<dbReference type="GO" id="GO:0030170">
    <property type="term" value="F:pyridoxal phosphate binding"/>
    <property type="evidence" value="ECO:0007669"/>
    <property type="project" value="InterPro"/>
</dbReference>
<dbReference type="PIRSF" id="PIRSF001434">
    <property type="entry name" value="CGS"/>
    <property type="match status" value="1"/>
</dbReference>
<evidence type="ECO:0000256" key="4">
    <source>
        <dbReference type="ARBA" id="ARBA00019040"/>
    </source>
</evidence>
<dbReference type="GO" id="GO:0005737">
    <property type="term" value="C:cytoplasm"/>
    <property type="evidence" value="ECO:0007669"/>
    <property type="project" value="TreeGrafter"/>
</dbReference>
<evidence type="ECO:0000256" key="9">
    <source>
        <dbReference type="ARBA" id="ARBA00048780"/>
    </source>
</evidence>
<comment type="cofactor">
    <cofactor evidence="1 12">
        <name>pyridoxal 5'-phosphate</name>
        <dbReference type="ChEBI" id="CHEBI:597326"/>
    </cofactor>
</comment>
<feature type="modified residue" description="N6-(pyridoxal phosphate)lysine" evidence="11">
    <location>
        <position position="209"/>
    </location>
</feature>
<dbReference type="EC" id="4.4.1.11" evidence="3"/>